<dbReference type="InterPro" id="IPR014819">
    <property type="entry name" value="PriCT_2"/>
</dbReference>
<dbReference type="Pfam" id="PF09250">
    <property type="entry name" value="Prim-Pol"/>
    <property type="match status" value="1"/>
</dbReference>
<protein>
    <recommendedName>
        <fullName evidence="1">DNA primase/polymerase bifunctional N-terminal domain-containing protein</fullName>
    </recommendedName>
</protein>
<proteinExistence type="predicted"/>
<reference evidence="2 3" key="1">
    <citation type="submission" date="2015-11" db="EMBL/GenBank/DDBJ databases">
        <title>Permanent draft genome of Psychrobacter piscatorii LQ58.</title>
        <authorList>
            <person name="Zhou M."/>
            <person name="Dong B."/>
            <person name="Liu Q."/>
        </authorList>
    </citation>
    <scope>NUCLEOTIDE SEQUENCE [LARGE SCALE GENOMIC DNA]</scope>
    <source>
        <strain evidence="2 3">LQ58</strain>
    </source>
</reference>
<dbReference type="Proteomes" id="UP000051202">
    <property type="component" value="Unassembled WGS sequence"/>
</dbReference>
<dbReference type="RefSeq" id="WP_058023916.1">
    <property type="nucleotide sequence ID" value="NZ_LNDJ01000047.1"/>
</dbReference>
<dbReference type="GO" id="GO:0016817">
    <property type="term" value="F:hydrolase activity, acting on acid anhydrides"/>
    <property type="evidence" value="ECO:0007669"/>
    <property type="project" value="InterPro"/>
</dbReference>
<dbReference type="Pfam" id="PF08707">
    <property type="entry name" value="PriCT_2"/>
    <property type="match status" value="1"/>
</dbReference>
<evidence type="ECO:0000259" key="1">
    <source>
        <dbReference type="SMART" id="SM00943"/>
    </source>
</evidence>
<feature type="domain" description="DNA primase/polymerase bifunctional N-terminal" evidence="1">
    <location>
        <begin position="16"/>
        <end position="189"/>
    </location>
</feature>
<accession>A0A0T6DTR6</accession>
<evidence type="ECO:0000313" key="3">
    <source>
        <dbReference type="Proteomes" id="UP000051202"/>
    </source>
</evidence>
<dbReference type="SMART" id="SM00943">
    <property type="entry name" value="Prim-Pol"/>
    <property type="match status" value="1"/>
</dbReference>
<dbReference type="InterPro" id="IPR015330">
    <property type="entry name" value="DNA_primase/pol_bifunc_N"/>
</dbReference>
<dbReference type="CDD" id="cd04859">
    <property type="entry name" value="Prim_Pol"/>
    <property type="match status" value="1"/>
</dbReference>
<dbReference type="SUPFAM" id="SSF56747">
    <property type="entry name" value="Prim-pol domain"/>
    <property type="match status" value="1"/>
</dbReference>
<gene>
    <name evidence="2" type="ORF">AS194_04965</name>
</gene>
<name>A0A0T6DTR6_9GAMM</name>
<dbReference type="STRING" id="554343.AS194_04965"/>
<keyword evidence="3" id="KW-1185">Reference proteome</keyword>
<evidence type="ECO:0000313" key="2">
    <source>
        <dbReference type="EMBL" id="KRU23281.1"/>
    </source>
</evidence>
<dbReference type="InterPro" id="IPR025048">
    <property type="entry name" value="DUF3987"/>
</dbReference>
<sequence>MNKNNMQEVSKTLSTALAYADLGWKIFPCWSIVDGKCACGTECKSPGKHPISALAPRGQDSATDDKAIITDWFTTHPEANIAVYLAGSGLCAIDIDPRNGGDYTMEELESEHGELVADVVQLTGGAGEHRLFLRPDGTLPGKLGKGVDVKLNGYIIAEPSNHISGGEYIWEASSCPLDGAVAGPLPDWIRSFSTSQAADSNNDVAINFGMDDSQYYDVLEALPFIDNNDRDTWLTVGMALHTANDKRAYSMWCDWSAGSDKYDHDDQYRVWRSFRHKGLDSVDVPTIFKLAQDSGWINTKSGVGVVGSQDIDYDAEDVMIEKYSSAEQVPEYLKFIPVHKLNEITDWIEGNSRQPQREITVLTALSLACTLAGRNYASEENNTSSMFFMLLADTGIGKNYAKTSIQTFLVESGLETLLSGSGNTSPGAVYTALCKSPCHIQITDEVGKQLATARKANNGQMAEAFSTLTEAYSATTSYMIPKNYSQLGDIAKGKATAEKNIVIHWPAITTLGIGTPGQIFDNLSTGEIEDGFLNRQVVIQASEPLAERRRIKKKPVPEHLREWAQDIRHPQPQSRTDLTGNVDSYDLTPTPKTVAISDEAMDLFDDLLDSLEAQEREGLFQLPDLTRRWVENSMRLATALAVCENAENPVVTDLIADWCIAYVVFYGKRFMRAAATNVADGDFHRLYLNVLEMVSRTGSKGATQRDLSRNSKLFRSTKPNDRDQVFKALLIENQIMQVSIGKSFGPGRKRVCFITPDNFNSENMETA</sequence>
<dbReference type="EMBL" id="LNDJ01000047">
    <property type="protein sequence ID" value="KRU23281.1"/>
    <property type="molecule type" value="Genomic_DNA"/>
</dbReference>
<dbReference type="AlphaFoldDB" id="A0A0T6DTR6"/>
<comment type="caution">
    <text evidence="2">The sequence shown here is derived from an EMBL/GenBank/DDBJ whole genome shotgun (WGS) entry which is preliminary data.</text>
</comment>
<dbReference type="Pfam" id="PF13148">
    <property type="entry name" value="DUF3987"/>
    <property type="match status" value="1"/>
</dbReference>
<organism evidence="2 3">
    <name type="scientific">Psychrobacter piscatorii</name>
    <dbReference type="NCBI Taxonomy" id="554343"/>
    <lineage>
        <taxon>Bacteria</taxon>
        <taxon>Pseudomonadati</taxon>
        <taxon>Pseudomonadota</taxon>
        <taxon>Gammaproteobacteria</taxon>
        <taxon>Moraxellales</taxon>
        <taxon>Moraxellaceae</taxon>
        <taxon>Psychrobacter</taxon>
    </lineage>
</organism>